<dbReference type="AlphaFoldDB" id="A0AA39MJ58"/>
<evidence type="ECO:0000313" key="1">
    <source>
        <dbReference type="EMBL" id="KAK0435604.1"/>
    </source>
</evidence>
<protein>
    <submittedName>
        <fullName evidence="1">Uncharacterized protein</fullName>
    </submittedName>
</protein>
<organism evidence="1 2">
    <name type="scientific">Armillaria borealis</name>
    <dbReference type="NCBI Taxonomy" id="47425"/>
    <lineage>
        <taxon>Eukaryota</taxon>
        <taxon>Fungi</taxon>
        <taxon>Dikarya</taxon>
        <taxon>Basidiomycota</taxon>
        <taxon>Agaricomycotina</taxon>
        <taxon>Agaricomycetes</taxon>
        <taxon>Agaricomycetidae</taxon>
        <taxon>Agaricales</taxon>
        <taxon>Marasmiineae</taxon>
        <taxon>Physalacriaceae</taxon>
        <taxon>Armillaria</taxon>
    </lineage>
</organism>
<reference evidence="1" key="1">
    <citation type="submission" date="2023-06" db="EMBL/GenBank/DDBJ databases">
        <authorList>
            <consortium name="Lawrence Berkeley National Laboratory"/>
            <person name="Ahrendt S."/>
            <person name="Sahu N."/>
            <person name="Indic B."/>
            <person name="Wong-Bajracharya J."/>
            <person name="Merenyi Z."/>
            <person name="Ke H.-M."/>
            <person name="Monk M."/>
            <person name="Kocsube S."/>
            <person name="Drula E."/>
            <person name="Lipzen A."/>
            <person name="Balint B."/>
            <person name="Henrissat B."/>
            <person name="Andreopoulos B."/>
            <person name="Martin F.M."/>
            <person name="Harder C.B."/>
            <person name="Rigling D."/>
            <person name="Ford K.L."/>
            <person name="Foster G.D."/>
            <person name="Pangilinan J."/>
            <person name="Papanicolaou A."/>
            <person name="Barry K."/>
            <person name="LaButti K."/>
            <person name="Viragh M."/>
            <person name="Koriabine M."/>
            <person name="Yan M."/>
            <person name="Riley R."/>
            <person name="Champramary S."/>
            <person name="Plett K.L."/>
            <person name="Tsai I.J."/>
            <person name="Slot J."/>
            <person name="Sipos G."/>
            <person name="Plett J."/>
            <person name="Nagy L.G."/>
            <person name="Grigoriev I.V."/>
        </authorList>
    </citation>
    <scope>NUCLEOTIDE SEQUENCE</scope>
    <source>
        <strain evidence="1">FPL87.14</strain>
    </source>
</reference>
<dbReference type="Proteomes" id="UP001175226">
    <property type="component" value="Unassembled WGS sequence"/>
</dbReference>
<evidence type="ECO:0000313" key="2">
    <source>
        <dbReference type="Proteomes" id="UP001175226"/>
    </source>
</evidence>
<comment type="caution">
    <text evidence="1">The sequence shown here is derived from an EMBL/GenBank/DDBJ whole genome shotgun (WGS) entry which is preliminary data.</text>
</comment>
<sequence length="122" mass="13485">MLPDESNFFRELIKNNSIGSSRHEVFSTQNFLIVLIQFNCAAPVLAHLFCKVSGMSTSDADMLSTSFNASSLTASSVSSILRDANHQVVCRPVGNISSLRYPEQYSPNVDGYCPSCSQYMKY</sequence>
<gene>
    <name evidence="1" type="ORF">EV421DRAFT_1740063</name>
</gene>
<dbReference type="EMBL" id="JAUEPT010000061">
    <property type="protein sequence ID" value="KAK0435604.1"/>
    <property type="molecule type" value="Genomic_DNA"/>
</dbReference>
<accession>A0AA39MJ58</accession>
<keyword evidence="2" id="KW-1185">Reference proteome</keyword>
<name>A0AA39MJ58_9AGAR</name>
<proteinExistence type="predicted"/>